<name>A0A2P2QTM6_RHIMU</name>
<dbReference type="AlphaFoldDB" id="A0A2P2QTM6"/>
<dbReference type="EMBL" id="GGEC01089869">
    <property type="protein sequence ID" value="MBX70353.1"/>
    <property type="molecule type" value="Transcribed_RNA"/>
</dbReference>
<accession>A0A2P2QTM6</accession>
<sequence>MSPVFPRCLPNTHRNIYNSKWILPNNLAD</sequence>
<reference evidence="1" key="1">
    <citation type="submission" date="2018-02" db="EMBL/GenBank/DDBJ databases">
        <title>Rhizophora mucronata_Transcriptome.</title>
        <authorList>
            <person name="Meera S.P."/>
            <person name="Sreeshan A."/>
            <person name="Augustine A."/>
        </authorList>
    </citation>
    <scope>NUCLEOTIDE SEQUENCE</scope>
    <source>
        <tissue evidence="1">Leaf</tissue>
    </source>
</reference>
<evidence type="ECO:0000313" key="1">
    <source>
        <dbReference type="EMBL" id="MBX70353.1"/>
    </source>
</evidence>
<organism evidence="1">
    <name type="scientific">Rhizophora mucronata</name>
    <name type="common">Asiatic mangrove</name>
    <dbReference type="NCBI Taxonomy" id="61149"/>
    <lineage>
        <taxon>Eukaryota</taxon>
        <taxon>Viridiplantae</taxon>
        <taxon>Streptophyta</taxon>
        <taxon>Embryophyta</taxon>
        <taxon>Tracheophyta</taxon>
        <taxon>Spermatophyta</taxon>
        <taxon>Magnoliopsida</taxon>
        <taxon>eudicotyledons</taxon>
        <taxon>Gunneridae</taxon>
        <taxon>Pentapetalae</taxon>
        <taxon>rosids</taxon>
        <taxon>fabids</taxon>
        <taxon>Malpighiales</taxon>
        <taxon>Rhizophoraceae</taxon>
        <taxon>Rhizophora</taxon>
    </lineage>
</organism>
<proteinExistence type="predicted"/>
<protein>
    <submittedName>
        <fullName evidence="1">Uncharacterized protein</fullName>
    </submittedName>
</protein>